<evidence type="ECO:0000313" key="1">
    <source>
        <dbReference type="EMBL" id="KAA1091063.1"/>
    </source>
</evidence>
<name>A0A5B0NQ64_PUCGR</name>
<gene>
    <name evidence="1" type="ORF">PGT21_022483</name>
</gene>
<dbReference type="EMBL" id="VSWC01000092">
    <property type="protein sequence ID" value="KAA1091063.1"/>
    <property type="molecule type" value="Genomic_DNA"/>
</dbReference>
<keyword evidence="2" id="KW-1185">Reference proteome</keyword>
<dbReference type="Proteomes" id="UP000324748">
    <property type="component" value="Unassembled WGS sequence"/>
</dbReference>
<reference evidence="1 2" key="1">
    <citation type="submission" date="2019-05" db="EMBL/GenBank/DDBJ databases">
        <title>Emergence of the Ug99 lineage of the wheat stem rust pathogen through somatic hybridization.</title>
        <authorList>
            <person name="Li F."/>
            <person name="Upadhyaya N.M."/>
            <person name="Sperschneider J."/>
            <person name="Matny O."/>
            <person name="Nguyen-Phuc H."/>
            <person name="Mago R."/>
            <person name="Raley C."/>
            <person name="Miller M.E."/>
            <person name="Silverstein K.A.T."/>
            <person name="Henningsen E."/>
            <person name="Hirsch C.D."/>
            <person name="Visser B."/>
            <person name="Pretorius Z.A."/>
            <person name="Steffenson B.J."/>
            <person name="Schwessinger B."/>
            <person name="Dodds P.N."/>
            <person name="Figueroa M."/>
        </authorList>
    </citation>
    <scope>NUCLEOTIDE SEQUENCE [LARGE SCALE GENOMIC DNA]</scope>
    <source>
        <strain evidence="1">21-0</strain>
    </source>
</reference>
<organism evidence="1 2">
    <name type="scientific">Puccinia graminis f. sp. tritici</name>
    <dbReference type="NCBI Taxonomy" id="56615"/>
    <lineage>
        <taxon>Eukaryota</taxon>
        <taxon>Fungi</taxon>
        <taxon>Dikarya</taxon>
        <taxon>Basidiomycota</taxon>
        <taxon>Pucciniomycotina</taxon>
        <taxon>Pucciniomycetes</taxon>
        <taxon>Pucciniales</taxon>
        <taxon>Pucciniaceae</taxon>
        <taxon>Puccinia</taxon>
    </lineage>
</organism>
<accession>A0A5B0NQ64</accession>
<sequence>MMGSSGGKKIHIKSLQAGFMPIRKEINRLWKACKRRDYYQPLFKIVLEKSSEFISICQKIEKQIGHLSGLDPINPSKKKNLKGYFRLADLTDDILARFEGTLPTELVSDLNKLLHDIEASHNKKPYFSLVDERLCELQRIILQMVYHMFENNLINNDQVKQFFGMRNTLELVPSLMLSIFHNEHSGMIYVTHYPRSKFVLRERFSPVFKNLLQVLEGRQKREFLHFSMKAVILETNKYTLKGMEPLTKVIFEDDILFHMLEEHVQTISSCSKEEQDHMSKISPETKLAELLGHVIKIFLKHVDVKAESMKVASFQVLEFVEENYGQIFFEMDSDARVGLIFKHRYRAMLSSFYLIEELNILLYYLKRNKVKDPNLLESYYKLITQEHYPNIASLPVLMNQLRGYINTCKGYFKST</sequence>
<protein>
    <submittedName>
        <fullName evidence="1">Uncharacterized protein</fullName>
    </submittedName>
</protein>
<proteinExistence type="predicted"/>
<dbReference type="AlphaFoldDB" id="A0A5B0NQ64"/>
<comment type="caution">
    <text evidence="1">The sequence shown here is derived from an EMBL/GenBank/DDBJ whole genome shotgun (WGS) entry which is preliminary data.</text>
</comment>
<evidence type="ECO:0000313" key="2">
    <source>
        <dbReference type="Proteomes" id="UP000324748"/>
    </source>
</evidence>